<feature type="transmembrane region" description="Helical" evidence="8">
    <location>
        <begin position="81"/>
        <end position="100"/>
    </location>
</feature>
<feature type="transmembrane region" description="Helical" evidence="8">
    <location>
        <begin position="6"/>
        <end position="23"/>
    </location>
</feature>
<evidence type="ECO:0000256" key="3">
    <source>
        <dbReference type="ARBA" id="ARBA00022989"/>
    </source>
</evidence>
<dbReference type="GO" id="GO:0004930">
    <property type="term" value="F:G protein-coupled receptor activity"/>
    <property type="evidence" value="ECO:0007669"/>
    <property type="project" value="UniProtKB-KW"/>
</dbReference>
<protein>
    <submittedName>
        <fullName evidence="10">Chemosensory receptor B</fullName>
    </submittedName>
</protein>
<feature type="transmembrane region" description="Helical" evidence="8">
    <location>
        <begin position="195"/>
        <end position="214"/>
    </location>
</feature>
<evidence type="ECO:0000256" key="5">
    <source>
        <dbReference type="ARBA" id="ARBA00023136"/>
    </source>
</evidence>
<evidence type="ECO:0000256" key="7">
    <source>
        <dbReference type="ARBA" id="ARBA00023224"/>
    </source>
</evidence>
<evidence type="ECO:0000259" key="9">
    <source>
        <dbReference type="PROSITE" id="PS50262"/>
    </source>
</evidence>
<dbReference type="Gene3D" id="1.20.1070.10">
    <property type="entry name" value="Rhodopsin 7-helix transmembrane proteins"/>
    <property type="match status" value="1"/>
</dbReference>
<dbReference type="GO" id="GO:0005886">
    <property type="term" value="C:plasma membrane"/>
    <property type="evidence" value="ECO:0007669"/>
    <property type="project" value="TreeGrafter"/>
</dbReference>
<dbReference type="InterPro" id="IPR017452">
    <property type="entry name" value="GPCR_Rhodpsn_7TM"/>
</dbReference>
<feature type="domain" description="G-protein coupled receptors family 1 profile" evidence="9">
    <location>
        <begin position="1"/>
        <end position="254"/>
    </location>
</feature>
<reference evidence="10 11" key="1">
    <citation type="journal article" date="2021" name="Elife">
        <title>Chloroplast acquisition without the gene transfer in kleptoplastic sea slugs, Plakobranchus ocellatus.</title>
        <authorList>
            <person name="Maeda T."/>
            <person name="Takahashi S."/>
            <person name="Yoshida T."/>
            <person name="Shimamura S."/>
            <person name="Takaki Y."/>
            <person name="Nagai Y."/>
            <person name="Toyoda A."/>
            <person name="Suzuki Y."/>
            <person name="Arimoto A."/>
            <person name="Ishii H."/>
            <person name="Satoh N."/>
            <person name="Nishiyama T."/>
            <person name="Hasebe M."/>
            <person name="Maruyama T."/>
            <person name="Minagawa J."/>
            <person name="Obokata J."/>
            <person name="Shigenobu S."/>
        </authorList>
    </citation>
    <scope>NUCLEOTIDE SEQUENCE [LARGE SCALE GENOMIC DNA]</scope>
</reference>
<evidence type="ECO:0000256" key="4">
    <source>
        <dbReference type="ARBA" id="ARBA00023040"/>
    </source>
</evidence>
<proteinExistence type="predicted"/>
<evidence type="ECO:0000256" key="6">
    <source>
        <dbReference type="ARBA" id="ARBA00023170"/>
    </source>
</evidence>
<gene>
    <name evidence="10" type="ORF">ElyMa_001120100</name>
</gene>
<keyword evidence="5 8" id="KW-0472">Membrane</keyword>
<evidence type="ECO:0000313" key="10">
    <source>
        <dbReference type="EMBL" id="GFS02335.1"/>
    </source>
</evidence>
<comment type="caution">
    <text evidence="10">The sequence shown here is derived from an EMBL/GenBank/DDBJ whole genome shotgun (WGS) entry which is preliminary data.</text>
</comment>
<feature type="transmembrane region" description="Helical" evidence="8">
    <location>
        <begin position="138"/>
        <end position="159"/>
    </location>
</feature>
<feature type="transmembrane region" description="Helical" evidence="8">
    <location>
        <begin position="234"/>
        <end position="255"/>
    </location>
</feature>
<dbReference type="Proteomes" id="UP000762676">
    <property type="component" value="Unassembled WGS sequence"/>
</dbReference>
<accession>A0AAV4HXL6</accession>
<keyword evidence="11" id="KW-1185">Reference proteome</keyword>
<organism evidence="10 11">
    <name type="scientific">Elysia marginata</name>
    <dbReference type="NCBI Taxonomy" id="1093978"/>
    <lineage>
        <taxon>Eukaryota</taxon>
        <taxon>Metazoa</taxon>
        <taxon>Spiralia</taxon>
        <taxon>Lophotrochozoa</taxon>
        <taxon>Mollusca</taxon>
        <taxon>Gastropoda</taxon>
        <taxon>Heterobranchia</taxon>
        <taxon>Euthyneura</taxon>
        <taxon>Panpulmonata</taxon>
        <taxon>Sacoglossa</taxon>
        <taxon>Placobranchoidea</taxon>
        <taxon>Plakobranchidae</taxon>
        <taxon>Elysia</taxon>
    </lineage>
</organism>
<keyword evidence="6 10" id="KW-0675">Receptor</keyword>
<dbReference type="PANTHER" id="PTHR24243:SF230">
    <property type="entry name" value="G-PROTEIN COUPLED RECEPTORS FAMILY 1 PROFILE DOMAIN-CONTAINING PROTEIN"/>
    <property type="match status" value="1"/>
</dbReference>
<keyword evidence="7" id="KW-0807">Transducer</keyword>
<keyword evidence="4" id="KW-0297">G-protein coupled receptor</keyword>
<evidence type="ECO:0000256" key="1">
    <source>
        <dbReference type="ARBA" id="ARBA00004141"/>
    </source>
</evidence>
<dbReference type="EMBL" id="BMAT01002236">
    <property type="protein sequence ID" value="GFS02335.1"/>
    <property type="molecule type" value="Genomic_DNA"/>
</dbReference>
<sequence length="275" mass="31341">MSDLVYIILIAPTACAYVIYTLAKPASWTFDTLNLFLILYWPAYTVYDLSNYIAVTLGVMRCACVAMPLKFKLVFTKARTYWWLFFLVAVAIALRIPVLTVHRISYRTDPETNISSAYLESVNIDSMYQILDIMNRGIVINLSYTIMVACVAILSFKLYQASKVRKSYVAEKHQTSDKPGVEGLSPKELQAVKSVVLVCSIFVIFQLPFVLTAAARLSNPQIGLMKNLDYLFGIFRNVNVTCAYLNASINIFVYYNYNSKYRSVLCTWLRVKQIH</sequence>
<keyword evidence="2 8" id="KW-0812">Transmembrane</keyword>
<evidence type="ECO:0000256" key="8">
    <source>
        <dbReference type="SAM" id="Phobius"/>
    </source>
</evidence>
<dbReference type="PROSITE" id="PS50262">
    <property type="entry name" value="G_PROTEIN_RECEP_F1_2"/>
    <property type="match status" value="1"/>
</dbReference>
<keyword evidence="3 8" id="KW-1133">Transmembrane helix</keyword>
<evidence type="ECO:0000313" key="11">
    <source>
        <dbReference type="Proteomes" id="UP000762676"/>
    </source>
</evidence>
<evidence type="ECO:0000256" key="2">
    <source>
        <dbReference type="ARBA" id="ARBA00022692"/>
    </source>
</evidence>
<name>A0AAV4HXL6_9GAST</name>
<dbReference type="SUPFAM" id="SSF81321">
    <property type="entry name" value="Family A G protein-coupled receptor-like"/>
    <property type="match status" value="1"/>
</dbReference>
<comment type="subcellular location">
    <subcellularLocation>
        <location evidence="1">Membrane</location>
        <topology evidence="1">Multi-pass membrane protein</topology>
    </subcellularLocation>
</comment>
<dbReference type="PANTHER" id="PTHR24243">
    <property type="entry name" value="G-PROTEIN COUPLED RECEPTOR"/>
    <property type="match status" value="1"/>
</dbReference>
<dbReference type="AlphaFoldDB" id="A0AAV4HXL6"/>